<keyword evidence="4" id="KW-1185">Reference proteome</keyword>
<protein>
    <recommendedName>
        <fullName evidence="2">DUF427 domain-containing protein</fullName>
    </recommendedName>
</protein>
<dbReference type="PANTHER" id="PTHR34310:SF9">
    <property type="entry name" value="BLR5716 PROTEIN"/>
    <property type="match status" value="1"/>
</dbReference>
<accession>A0ABM8E1Z6</accession>
<dbReference type="InterPro" id="IPR038694">
    <property type="entry name" value="DUF427_sf"/>
</dbReference>
<sequence length="291" mass="32621">MAAMTEILTAPTAPATGRTVPVRPVSSPALVRRDPPPPATWTWEPSQRWLRGYAAGPGGEVAVVDSRRPILVWEPGAKVPEYGFPAADVRTDLLVPGEAPREAYYRPKTPARRWFDLQLEERRIPAVAWVWDHDGLDGFFGVTWYPGVLDRWTEEDERVFAHPRDPHSRVDTLRSSRRIVVRDGDRVLADSVASVIVYETGLPPRYYLPREDVVSGELESVDRWSECPYKGEATEYWATVGDPEREIAWSYPDPLEAVSALAGRVAFYSERVTVEVDGVQAGRSQPARDAV</sequence>
<proteinExistence type="predicted"/>
<feature type="region of interest" description="Disordered" evidence="1">
    <location>
        <begin position="1"/>
        <end position="39"/>
    </location>
</feature>
<evidence type="ECO:0000256" key="1">
    <source>
        <dbReference type="SAM" id="MobiDB-lite"/>
    </source>
</evidence>
<reference evidence="3 4" key="1">
    <citation type="submission" date="2022-12" db="EMBL/GenBank/DDBJ databases">
        <title>Microbacterium terricola strain KV-448 chromosome, complete genome.</title>
        <authorList>
            <person name="Oshima T."/>
            <person name="Moriya T."/>
            <person name="Bessho Y."/>
        </authorList>
    </citation>
    <scope>NUCLEOTIDE SEQUENCE [LARGE SCALE GENOMIC DNA]</scope>
    <source>
        <strain evidence="3 4">KV-448</strain>
    </source>
</reference>
<dbReference type="Gene3D" id="2.170.150.40">
    <property type="entry name" value="Domain of unknown function (DUF427)"/>
    <property type="match status" value="2"/>
</dbReference>
<evidence type="ECO:0000313" key="3">
    <source>
        <dbReference type="EMBL" id="BDV31812.1"/>
    </source>
</evidence>
<dbReference type="Proteomes" id="UP001317779">
    <property type="component" value="Chromosome"/>
</dbReference>
<organism evidence="3 4">
    <name type="scientific">Microbacterium terricola</name>
    <dbReference type="NCBI Taxonomy" id="344163"/>
    <lineage>
        <taxon>Bacteria</taxon>
        <taxon>Bacillati</taxon>
        <taxon>Actinomycetota</taxon>
        <taxon>Actinomycetes</taxon>
        <taxon>Micrococcales</taxon>
        <taxon>Microbacteriaceae</taxon>
        <taxon>Microbacterium</taxon>
    </lineage>
</organism>
<dbReference type="EMBL" id="AP027141">
    <property type="protein sequence ID" value="BDV31812.1"/>
    <property type="molecule type" value="Genomic_DNA"/>
</dbReference>
<dbReference type="RefSeq" id="WP_263797606.1">
    <property type="nucleotide sequence ID" value="NZ_AP027141.1"/>
</dbReference>
<dbReference type="PANTHER" id="PTHR34310">
    <property type="entry name" value="DUF427 DOMAIN PROTEIN (AFU_ORTHOLOGUE AFUA_3G02220)"/>
    <property type="match status" value="1"/>
</dbReference>
<gene>
    <name evidence="3" type="ORF">Microterr_24720</name>
</gene>
<dbReference type="Pfam" id="PF04248">
    <property type="entry name" value="NTP_transf_9"/>
    <property type="match status" value="1"/>
</dbReference>
<evidence type="ECO:0000313" key="4">
    <source>
        <dbReference type="Proteomes" id="UP001317779"/>
    </source>
</evidence>
<name>A0ABM8E1Z6_9MICO</name>
<dbReference type="InterPro" id="IPR007361">
    <property type="entry name" value="DUF427"/>
</dbReference>
<feature type="domain" description="DUF427" evidence="2">
    <location>
        <begin position="181"/>
        <end position="269"/>
    </location>
</feature>
<evidence type="ECO:0000259" key="2">
    <source>
        <dbReference type="Pfam" id="PF04248"/>
    </source>
</evidence>